<reference evidence="2" key="1">
    <citation type="submission" date="2007-07" db="EMBL/GenBank/DDBJ databases">
        <title>PCAP assembly of the Caenorhabditis remanei genome.</title>
        <authorList>
            <consortium name="The Caenorhabditis remanei Sequencing Consortium"/>
            <person name="Wilson R.K."/>
        </authorList>
    </citation>
    <scope>NUCLEOTIDE SEQUENCE [LARGE SCALE GENOMIC DNA]</scope>
    <source>
        <strain evidence="2">PB4641</strain>
    </source>
</reference>
<keyword evidence="3" id="KW-1185">Reference proteome</keyword>
<dbReference type="AlphaFoldDB" id="E3NUK1"/>
<dbReference type="Proteomes" id="UP000008281">
    <property type="component" value="Unassembled WGS sequence"/>
</dbReference>
<keyword evidence="1" id="KW-1133">Transmembrane helix</keyword>
<evidence type="ECO:0000313" key="3">
    <source>
        <dbReference type="Proteomes" id="UP000008281"/>
    </source>
</evidence>
<keyword evidence="1" id="KW-0812">Transmembrane</keyword>
<dbReference type="EMBL" id="DS270577">
    <property type="protein sequence ID" value="EFO95672.1"/>
    <property type="molecule type" value="Genomic_DNA"/>
</dbReference>
<keyword evidence="1" id="KW-0472">Membrane</keyword>
<dbReference type="InParanoid" id="E3NUK1"/>
<name>E3NUK1_CAERE</name>
<sequence>MNLSTEQIESFYVSIYLNPEYEKISYHFDYVTVIVIICFICFIPTVYATIKMVLFRNPQKSSTDIHPFVFKSFLCMQVSKVIGSILDLIVIRIPLTTILTSFYTTLERDSPLRFFTAACFSLNNLSQLFTVLFCLIRLLVFMNNQECLKVSCITLRFQILKQIISDLSLRFLDLVNHLIYLLCCYLYYSFLLRSNLSAASLPFSIRCYIGHIPTLLCDCMFIFCIYNSVIRKFQRLSAVVEVVFNAVISICVVVSTLLMLVKLKNMKQLSSISSKNTKAEKTLTITMFIIVYPTVLDEFIAVNSSSSE</sequence>
<dbReference type="PANTHER" id="PTHR47516">
    <property type="entry name" value="SERPENTINE RECEPTOR, CLASS U-RELATED"/>
    <property type="match status" value="1"/>
</dbReference>
<feature type="transmembrane region" description="Helical" evidence="1">
    <location>
        <begin position="208"/>
        <end position="230"/>
    </location>
</feature>
<feature type="transmembrane region" description="Helical" evidence="1">
    <location>
        <begin position="242"/>
        <end position="263"/>
    </location>
</feature>
<protein>
    <submittedName>
        <fullName evidence="2">Uncharacterized protein</fullName>
    </submittedName>
</protein>
<accession>E3NUK1</accession>
<evidence type="ECO:0000313" key="2">
    <source>
        <dbReference type="EMBL" id="EFO95672.1"/>
    </source>
</evidence>
<dbReference type="Pfam" id="PF10322">
    <property type="entry name" value="7TM_GPCR_Sru"/>
    <property type="match status" value="1"/>
</dbReference>
<evidence type="ECO:0000256" key="1">
    <source>
        <dbReference type="SAM" id="Phobius"/>
    </source>
</evidence>
<dbReference type="InterPro" id="IPR003839">
    <property type="entry name" value="7TM_GPCR_serpentine_rcpt_Sru"/>
</dbReference>
<dbReference type="HOGENOM" id="CLU_049496_2_1_1"/>
<feature type="transmembrane region" description="Helical" evidence="1">
    <location>
        <begin position="115"/>
        <end position="140"/>
    </location>
</feature>
<feature type="transmembrane region" description="Helical" evidence="1">
    <location>
        <begin position="30"/>
        <end position="50"/>
    </location>
</feature>
<gene>
    <name evidence="2" type="ORF">CRE_10778</name>
</gene>
<feature type="transmembrane region" description="Helical" evidence="1">
    <location>
        <begin position="171"/>
        <end position="188"/>
    </location>
</feature>
<organism evidence="3">
    <name type="scientific">Caenorhabditis remanei</name>
    <name type="common">Caenorhabditis vulgaris</name>
    <dbReference type="NCBI Taxonomy" id="31234"/>
    <lineage>
        <taxon>Eukaryota</taxon>
        <taxon>Metazoa</taxon>
        <taxon>Ecdysozoa</taxon>
        <taxon>Nematoda</taxon>
        <taxon>Chromadorea</taxon>
        <taxon>Rhabditida</taxon>
        <taxon>Rhabditina</taxon>
        <taxon>Rhabditomorpha</taxon>
        <taxon>Rhabditoidea</taxon>
        <taxon>Rhabditidae</taxon>
        <taxon>Peloderinae</taxon>
        <taxon>Caenorhabditis</taxon>
    </lineage>
</organism>
<dbReference type="PANTHER" id="PTHR47516:SF1">
    <property type="entry name" value="SERPENTINE RECEPTOR, CLASS T-RELATED"/>
    <property type="match status" value="1"/>
</dbReference>
<feature type="transmembrane region" description="Helical" evidence="1">
    <location>
        <begin position="81"/>
        <end position="103"/>
    </location>
</feature>
<proteinExistence type="predicted"/>